<evidence type="ECO:0000313" key="3">
    <source>
        <dbReference type="EMBL" id="AWB27213.1"/>
    </source>
</evidence>
<dbReference type="EMBL" id="CP028858">
    <property type="protein sequence ID" value="AWB27213.1"/>
    <property type="molecule type" value="Genomic_DNA"/>
</dbReference>
<dbReference type="InterPro" id="IPR050155">
    <property type="entry name" value="HAD-like_hydrolase_sf"/>
</dbReference>
<keyword evidence="3" id="KW-0378">Hydrolase</keyword>
<dbReference type="InterPro" id="IPR023214">
    <property type="entry name" value="HAD_sf"/>
</dbReference>
<dbReference type="Gene3D" id="3.40.50.1000">
    <property type="entry name" value="HAD superfamily/HAD-like"/>
    <property type="match status" value="1"/>
</dbReference>
<dbReference type="SUPFAM" id="SSF56784">
    <property type="entry name" value="HAD-like"/>
    <property type="match status" value="1"/>
</dbReference>
<accession>A0A2R4X0B8</accession>
<dbReference type="SFLD" id="SFLDS00003">
    <property type="entry name" value="Haloacid_Dehalogenase"/>
    <property type="match status" value="1"/>
</dbReference>
<feature type="compositionally biased region" description="Low complexity" evidence="2">
    <location>
        <begin position="32"/>
        <end position="46"/>
    </location>
</feature>
<comment type="similarity">
    <text evidence="1">Belongs to the HAD-like hydrolase superfamily.</text>
</comment>
<dbReference type="PANTHER" id="PTHR43434:SF1">
    <property type="entry name" value="PHOSPHOGLYCOLATE PHOSPHATASE"/>
    <property type="match status" value="1"/>
</dbReference>
<dbReference type="InterPro" id="IPR036412">
    <property type="entry name" value="HAD-like_sf"/>
</dbReference>
<sequence>MAYDALLFDLDGVLLTGYHTDRAIYRAAAADAVTDAGRPGDPPDGLVDPDESRDVRRACAPLDLDASSVWGYREHSATVRENEQIRSGERVPFDDASVLADMADRQIAIVSNNRQGTALFAREHTGLDAIDVVRGRYPSLADFDRMKPDPAFLHDALDALDVAPCDALFVGDRRSDVAAGRNAGTDTALLVRDGDPPVGDPDPTHVIDSLDAIPDLG</sequence>
<dbReference type="GO" id="GO:0006281">
    <property type="term" value="P:DNA repair"/>
    <property type="evidence" value="ECO:0007669"/>
    <property type="project" value="TreeGrafter"/>
</dbReference>
<dbReference type="Proteomes" id="UP000244727">
    <property type="component" value="Chromosome"/>
</dbReference>
<organism evidence="3 4">
    <name type="scientific">Halococcoides cellulosivorans</name>
    <dbReference type="NCBI Taxonomy" id="1679096"/>
    <lineage>
        <taxon>Archaea</taxon>
        <taxon>Methanobacteriati</taxon>
        <taxon>Methanobacteriota</taxon>
        <taxon>Stenosarchaea group</taxon>
        <taxon>Halobacteria</taxon>
        <taxon>Halobacteriales</taxon>
        <taxon>Haloarculaceae</taxon>
        <taxon>Halococcoides</taxon>
    </lineage>
</organism>
<dbReference type="GeneID" id="36511963"/>
<dbReference type="AlphaFoldDB" id="A0A2R4X0B8"/>
<proteinExistence type="inferred from homology"/>
<keyword evidence="4" id="KW-1185">Reference proteome</keyword>
<dbReference type="PANTHER" id="PTHR43434">
    <property type="entry name" value="PHOSPHOGLYCOLATE PHOSPHATASE"/>
    <property type="match status" value="1"/>
</dbReference>
<dbReference type="NCBIfam" id="TIGR01549">
    <property type="entry name" value="HAD-SF-IA-v1"/>
    <property type="match status" value="1"/>
</dbReference>
<dbReference type="RefSeq" id="WP_108381582.1">
    <property type="nucleotide sequence ID" value="NZ_CP028858.1"/>
</dbReference>
<name>A0A2R4X0B8_9EURY</name>
<protein>
    <submittedName>
        <fullName evidence="3">HAD family hydrolase</fullName>
    </submittedName>
</protein>
<reference evidence="3 4" key="1">
    <citation type="submission" date="2018-04" db="EMBL/GenBank/DDBJ databases">
        <title>Halococcoides cellulosivorans gen. nov., sp. nov., an extremely halophilic cellulose-utilizing haloarchaeon from hypersaline lakes.</title>
        <authorList>
            <person name="Sorokin D.Y."/>
            <person name="Toshchakov S.V."/>
            <person name="Samarov N.I."/>
            <person name="Korzhenkov A."/>
            <person name="Kublanov I.V."/>
        </authorList>
    </citation>
    <scope>NUCLEOTIDE SEQUENCE [LARGE SCALE GENOMIC DNA]</scope>
    <source>
        <strain evidence="3 4">HArcel1</strain>
    </source>
</reference>
<dbReference type="GO" id="GO:0008967">
    <property type="term" value="F:phosphoglycolate phosphatase activity"/>
    <property type="evidence" value="ECO:0007669"/>
    <property type="project" value="TreeGrafter"/>
</dbReference>
<evidence type="ECO:0000313" key="4">
    <source>
        <dbReference type="Proteomes" id="UP000244727"/>
    </source>
</evidence>
<feature type="region of interest" description="Disordered" evidence="2">
    <location>
        <begin position="32"/>
        <end position="52"/>
    </location>
</feature>
<evidence type="ECO:0000256" key="1">
    <source>
        <dbReference type="ARBA" id="ARBA00007958"/>
    </source>
</evidence>
<evidence type="ECO:0000256" key="2">
    <source>
        <dbReference type="SAM" id="MobiDB-lite"/>
    </source>
</evidence>
<dbReference type="SFLD" id="SFLDG01129">
    <property type="entry name" value="C1.5:_HAD__Beta-PGM__Phosphata"/>
    <property type="match status" value="1"/>
</dbReference>
<dbReference type="Pfam" id="PF00702">
    <property type="entry name" value="Hydrolase"/>
    <property type="match status" value="1"/>
</dbReference>
<dbReference type="KEGG" id="harc:HARCEL1_05610"/>
<feature type="region of interest" description="Disordered" evidence="2">
    <location>
        <begin position="191"/>
        <end position="210"/>
    </location>
</feature>
<dbReference type="InterPro" id="IPR006439">
    <property type="entry name" value="HAD-SF_hydro_IA"/>
</dbReference>
<gene>
    <name evidence="3" type="ORF">HARCEL1_05610</name>
</gene>